<protein>
    <submittedName>
        <fullName evidence="1">Uncharacterized protein</fullName>
    </submittedName>
</protein>
<name>A0AAN7GJG3_9MYRT</name>
<sequence length="111" mass="12203">MDLVIGDGGFWQRALRTPARASPSRSGGPSPSLSHLRLFVWRDRSASVMAGDSAVEISPENRKFEAQCGVDITPCHNLSHCISHDFNGVKSLAILEGMRMGMKMLIRPMYS</sequence>
<dbReference type="EMBL" id="JAXIOK010000021">
    <property type="protein sequence ID" value="KAK4745753.1"/>
    <property type="molecule type" value="Genomic_DNA"/>
</dbReference>
<organism evidence="1 2">
    <name type="scientific">Trapa incisa</name>
    <dbReference type="NCBI Taxonomy" id="236973"/>
    <lineage>
        <taxon>Eukaryota</taxon>
        <taxon>Viridiplantae</taxon>
        <taxon>Streptophyta</taxon>
        <taxon>Embryophyta</taxon>
        <taxon>Tracheophyta</taxon>
        <taxon>Spermatophyta</taxon>
        <taxon>Magnoliopsida</taxon>
        <taxon>eudicotyledons</taxon>
        <taxon>Gunneridae</taxon>
        <taxon>Pentapetalae</taxon>
        <taxon>rosids</taxon>
        <taxon>malvids</taxon>
        <taxon>Myrtales</taxon>
        <taxon>Lythraceae</taxon>
        <taxon>Trapa</taxon>
    </lineage>
</organism>
<proteinExistence type="predicted"/>
<dbReference type="AlphaFoldDB" id="A0AAN7GJG3"/>
<evidence type="ECO:0000313" key="2">
    <source>
        <dbReference type="Proteomes" id="UP001345219"/>
    </source>
</evidence>
<accession>A0AAN7GJG3</accession>
<keyword evidence="2" id="KW-1185">Reference proteome</keyword>
<comment type="caution">
    <text evidence="1">The sequence shown here is derived from an EMBL/GenBank/DDBJ whole genome shotgun (WGS) entry which is preliminary data.</text>
</comment>
<evidence type="ECO:0000313" key="1">
    <source>
        <dbReference type="EMBL" id="KAK4745753.1"/>
    </source>
</evidence>
<reference evidence="1 2" key="1">
    <citation type="journal article" date="2023" name="Hortic Res">
        <title>Pangenome of water caltrop reveals structural variations and asymmetric subgenome divergence after allopolyploidization.</title>
        <authorList>
            <person name="Zhang X."/>
            <person name="Chen Y."/>
            <person name="Wang L."/>
            <person name="Yuan Y."/>
            <person name="Fang M."/>
            <person name="Shi L."/>
            <person name="Lu R."/>
            <person name="Comes H.P."/>
            <person name="Ma Y."/>
            <person name="Chen Y."/>
            <person name="Huang G."/>
            <person name="Zhou Y."/>
            <person name="Zheng Z."/>
            <person name="Qiu Y."/>
        </authorList>
    </citation>
    <scope>NUCLEOTIDE SEQUENCE [LARGE SCALE GENOMIC DNA]</scope>
    <source>
        <tissue evidence="1">Roots</tissue>
    </source>
</reference>
<gene>
    <name evidence="1" type="ORF">SAY87_012065</name>
</gene>
<dbReference type="Proteomes" id="UP001345219">
    <property type="component" value="Chromosome 10"/>
</dbReference>